<feature type="region of interest" description="Disordered" evidence="1">
    <location>
        <begin position="633"/>
        <end position="770"/>
    </location>
</feature>
<feature type="compositionally biased region" description="Basic and acidic residues" evidence="1">
    <location>
        <begin position="703"/>
        <end position="716"/>
    </location>
</feature>
<dbReference type="SUPFAM" id="SSF51045">
    <property type="entry name" value="WW domain"/>
    <property type="match status" value="2"/>
</dbReference>
<sequence length="932" mass="101324">MGKRRDRRHAVLGAGGRRMKLDLTNDDDVAAQEKKTSISTTVEEGGERTGVDSDERLSPHSLPGPVQVNPLSLLGQYSDEDEEEENTLANGSSGGLSAVAVAGRLDEQVADFLADLETSGLLKDDDVVNQEDGIEAEGAKLAKSPQDVDTKEKEVICEWEAVLHKDTNEYYYWNKVTGETTWEKPSAYAASEALKSSDPQDRPEDDSKLALEDPHSRSEPAHETLVQEAVSTIDVEAKDDLPSGKPSIVDSVEGDHLKNGRSEGNQDAGRDHEDGMATDICLEAKESLGRIDSPSGIASNSCPGTRGDSDVAATAAFTEHGAGETHHIEESKELNIIENNEDAEDPTVESISSEGVRDNVSADQGDASELENSDLRKSTEEAKRYDHHRLLERGEVLAQKFKILAGEALRCLSSKIRLAVESEVRLSDCKAMAMHDSAEDQFWEHMDSQITRLESLLLVEQAASSLEADQQVLTINVEDANPQSRAEGYVHEAQGIQHEPAAVLERSFKPAVQPRSDDEDMDVDMDVDMETEDQNNVGTSAASRSVDHDVSSALPASLLYGSTVPQPMVYMPPASLPQVVSYGHVESLPLDAYLPPPQSLLPLSETPLFPVAPLFPSVASVFPAMQSSVPLPQADSWVPPPPPEEEWAPPPLPDQEAPPPPPDDDEPPLPSAPDTDTLDPSCPSSSTSVLSSRVYQTSQENTGSEKHDSDSARFDTDSGSIHVNGNGLAPSAVSTGAAETITKKSSSKVRNKKRSHSTAVGSSRMSKKKVSTLVNKWMAAQEELHSSDEEEEDKDLFDFEALEKKRQKEIEEWRHQTLASGGALENANFQPLGTLDWRERVKRAKKEASKLAAKQEKDAKAEESTKDSANALDDSNPDVDKVAASTTPPKKPDLKELSKDLPPGWQAFWDAASRDVYYGNLTTSETSWDRPV</sequence>
<feature type="compositionally biased region" description="Polar residues" evidence="1">
    <location>
        <begin position="693"/>
        <end position="702"/>
    </location>
</feature>
<reference evidence="3" key="1">
    <citation type="submission" date="2020-06" db="EMBL/GenBank/DDBJ databases">
        <title>WGS assembly of Ceratodon purpureus strain R40.</title>
        <authorList>
            <person name="Carey S.B."/>
            <person name="Jenkins J."/>
            <person name="Shu S."/>
            <person name="Lovell J.T."/>
            <person name="Sreedasyam A."/>
            <person name="Maumus F."/>
            <person name="Tiley G.P."/>
            <person name="Fernandez-Pozo N."/>
            <person name="Barry K."/>
            <person name="Chen C."/>
            <person name="Wang M."/>
            <person name="Lipzen A."/>
            <person name="Daum C."/>
            <person name="Saski C.A."/>
            <person name="Payton A.C."/>
            <person name="Mcbreen J.C."/>
            <person name="Conrad R.E."/>
            <person name="Kollar L.M."/>
            <person name="Olsson S."/>
            <person name="Huttunen S."/>
            <person name="Landis J.B."/>
            <person name="Wickett N.J."/>
            <person name="Johnson M.G."/>
            <person name="Rensing S.A."/>
            <person name="Grimwood J."/>
            <person name="Schmutz J."/>
            <person name="Mcdaniel S.F."/>
        </authorList>
    </citation>
    <scope>NUCLEOTIDE SEQUENCE</scope>
    <source>
        <strain evidence="3">R40</strain>
    </source>
</reference>
<dbReference type="PROSITE" id="PS01159">
    <property type="entry name" value="WW_DOMAIN_1"/>
    <property type="match status" value="2"/>
</dbReference>
<feature type="compositionally biased region" description="Basic and acidic residues" evidence="1">
    <location>
        <begin position="890"/>
        <end position="899"/>
    </location>
</feature>
<dbReference type="SMART" id="SM00456">
    <property type="entry name" value="WW"/>
    <property type="match status" value="2"/>
</dbReference>
<dbReference type="Proteomes" id="UP000822688">
    <property type="component" value="Chromosome 3"/>
</dbReference>
<keyword evidence="4" id="KW-1185">Reference proteome</keyword>
<evidence type="ECO:0000313" key="3">
    <source>
        <dbReference type="EMBL" id="KAG0582963.1"/>
    </source>
</evidence>
<feature type="region of interest" description="Disordered" evidence="1">
    <location>
        <begin position="189"/>
        <end position="277"/>
    </location>
</feature>
<dbReference type="EMBL" id="CM026423">
    <property type="protein sequence ID" value="KAG0582963.1"/>
    <property type="molecule type" value="Genomic_DNA"/>
</dbReference>
<proteinExistence type="predicted"/>
<organism evidence="3 4">
    <name type="scientific">Ceratodon purpureus</name>
    <name type="common">Fire moss</name>
    <name type="synonym">Dicranum purpureum</name>
    <dbReference type="NCBI Taxonomy" id="3225"/>
    <lineage>
        <taxon>Eukaryota</taxon>
        <taxon>Viridiplantae</taxon>
        <taxon>Streptophyta</taxon>
        <taxon>Embryophyta</taxon>
        <taxon>Bryophyta</taxon>
        <taxon>Bryophytina</taxon>
        <taxon>Bryopsida</taxon>
        <taxon>Dicranidae</taxon>
        <taxon>Pseudoditrichales</taxon>
        <taxon>Ditrichaceae</taxon>
        <taxon>Ceratodon</taxon>
    </lineage>
</organism>
<evidence type="ECO:0000313" key="4">
    <source>
        <dbReference type="Proteomes" id="UP000822688"/>
    </source>
</evidence>
<evidence type="ECO:0000259" key="2">
    <source>
        <dbReference type="PROSITE" id="PS50020"/>
    </source>
</evidence>
<dbReference type="PROSITE" id="PS50020">
    <property type="entry name" value="WW_DOMAIN_2"/>
    <property type="match status" value="2"/>
</dbReference>
<gene>
    <name evidence="3" type="ORF">KC19_3G097700</name>
</gene>
<dbReference type="PANTHER" id="PTHR47852">
    <property type="entry name" value="OS06G0298400 PROTEIN"/>
    <property type="match status" value="1"/>
</dbReference>
<feature type="region of interest" description="Disordered" evidence="1">
    <location>
        <begin position="337"/>
        <end position="380"/>
    </location>
</feature>
<feature type="compositionally biased region" description="Pro residues" evidence="1">
    <location>
        <begin position="638"/>
        <end position="661"/>
    </location>
</feature>
<dbReference type="InterPro" id="IPR036020">
    <property type="entry name" value="WW_dom_sf"/>
</dbReference>
<feature type="compositionally biased region" description="Basic residues" evidence="1">
    <location>
        <begin position="1"/>
        <end position="10"/>
    </location>
</feature>
<feature type="compositionally biased region" description="Basic and acidic residues" evidence="1">
    <location>
        <begin position="846"/>
        <end position="866"/>
    </location>
</feature>
<comment type="caution">
    <text evidence="3">The sequence shown here is derived from an EMBL/GenBank/DDBJ whole genome shotgun (WGS) entry which is preliminary data.</text>
</comment>
<feature type="region of interest" description="Disordered" evidence="1">
    <location>
        <begin position="843"/>
        <end position="902"/>
    </location>
</feature>
<dbReference type="AlphaFoldDB" id="A0A8T0IKJ6"/>
<protein>
    <recommendedName>
        <fullName evidence="2">WW domain-containing protein</fullName>
    </recommendedName>
</protein>
<feature type="compositionally biased region" description="Basic and acidic residues" evidence="1">
    <location>
        <begin position="45"/>
        <end position="58"/>
    </location>
</feature>
<dbReference type="CDD" id="cd00201">
    <property type="entry name" value="WW"/>
    <property type="match status" value="2"/>
</dbReference>
<dbReference type="PANTHER" id="PTHR47852:SF2">
    <property type="entry name" value="WW DOMAIN-CONTAINING PROTEIN"/>
    <property type="match status" value="1"/>
</dbReference>
<dbReference type="Pfam" id="PF00397">
    <property type="entry name" value="WW"/>
    <property type="match status" value="2"/>
</dbReference>
<dbReference type="InterPro" id="IPR001202">
    <property type="entry name" value="WW_dom"/>
</dbReference>
<feature type="domain" description="WW" evidence="2">
    <location>
        <begin position="153"/>
        <end position="187"/>
    </location>
</feature>
<name>A0A8T0IKJ6_CERPU</name>
<feature type="domain" description="WW" evidence="2">
    <location>
        <begin position="899"/>
        <end position="932"/>
    </location>
</feature>
<feature type="compositionally biased region" description="Basic and acidic residues" evidence="1">
    <location>
        <begin position="198"/>
        <end position="222"/>
    </location>
</feature>
<dbReference type="Gene3D" id="2.20.70.10">
    <property type="match status" value="2"/>
</dbReference>
<feature type="region of interest" description="Disordered" evidence="1">
    <location>
        <begin position="1"/>
        <end position="94"/>
    </location>
</feature>
<feature type="compositionally biased region" description="Basic residues" evidence="1">
    <location>
        <begin position="745"/>
        <end position="756"/>
    </location>
</feature>
<feature type="compositionally biased region" description="Low complexity" evidence="1">
    <location>
        <begin position="672"/>
        <end position="692"/>
    </location>
</feature>
<accession>A0A8T0IKJ6</accession>
<evidence type="ECO:0000256" key="1">
    <source>
        <dbReference type="SAM" id="MobiDB-lite"/>
    </source>
</evidence>